<dbReference type="PANTHER" id="PTHR48111">
    <property type="entry name" value="REGULATOR OF RPOS"/>
    <property type="match status" value="1"/>
</dbReference>
<keyword evidence="13" id="KW-1185">Reference proteome</keyword>
<dbReference type="GO" id="GO:0042802">
    <property type="term" value="F:identical protein binding"/>
    <property type="evidence" value="ECO:0007669"/>
    <property type="project" value="UniProtKB-ARBA"/>
</dbReference>
<feature type="domain" description="OmpR/PhoB-type" evidence="11">
    <location>
        <begin position="130"/>
        <end position="229"/>
    </location>
</feature>
<dbReference type="GO" id="GO:0000987">
    <property type="term" value="F:cis-regulatory region sequence-specific DNA binding"/>
    <property type="evidence" value="ECO:0007669"/>
    <property type="project" value="UniProtKB-ARBA"/>
</dbReference>
<dbReference type="OrthoDB" id="9778145at2"/>
<dbReference type="Pfam" id="PF00072">
    <property type="entry name" value="Response_reg"/>
    <property type="match status" value="1"/>
</dbReference>
<dbReference type="Pfam" id="PF00486">
    <property type="entry name" value="Trans_reg_C"/>
    <property type="match status" value="1"/>
</dbReference>
<feature type="domain" description="Response regulatory" evidence="10">
    <location>
        <begin position="8"/>
        <end position="121"/>
    </location>
</feature>
<feature type="modified residue" description="4-aspartylphosphate" evidence="8">
    <location>
        <position position="57"/>
    </location>
</feature>
<evidence type="ECO:0000259" key="10">
    <source>
        <dbReference type="PROSITE" id="PS50110"/>
    </source>
</evidence>
<evidence type="ECO:0000256" key="8">
    <source>
        <dbReference type="PROSITE-ProRule" id="PRU00169"/>
    </source>
</evidence>
<keyword evidence="6 9" id="KW-0238">DNA-binding</keyword>
<evidence type="ECO:0000259" key="11">
    <source>
        <dbReference type="PROSITE" id="PS51755"/>
    </source>
</evidence>
<evidence type="ECO:0000256" key="7">
    <source>
        <dbReference type="ARBA" id="ARBA00023163"/>
    </source>
</evidence>
<sequence length="229" mass="25792">MSAPPTSTLLIIDDEPQIRRLLRVTLEGGGYRVRETDTATLGLQEIAHQTPDGVILDLGLPDLDGTEVIRRLRDWSRVPVLVLSVREGEDDKIAALDAGADDYLTKPFNGRELLARVRAILRRTQLTNEPAIARIGDIEIDRAARTIRRANAEIHLTAKEYALFALLVQHRGKVVTHRQILREVWGPNAEENTHYLRVVMTHLRQKLEATPNSPQHLKTESGIGYRLVE</sequence>
<dbReference type="Gene3D" id="1.10.10.10">
    <property type="entry name" value="Winged helix-like DNA-binding domain superfamily/Winged helix DNA-binding domain"/>
    <property type="match status" value="1"/>
</dbReference>
<dbReference type="RefSeq" id="WP_096056967.1">
    <property type="nucleotide sequence ID" value="NZ_CP023344.1"/>
</dbReference>
<keyword evidence="7" id="KW-0804">Transcription</keyword>
<evidence type="ECO:0000256" key="9">
    <source>
        <dbReference type="PROSITE-ProRule" id="PRU01091"/>
    </source>
</evidence>
<dbReference type="SMART" id="SM00448">
    <property type="entry name" value="REC"/>
    <property type="match status" value="1"/>
</dbReference>
<dbReference type="FunFam" id="3.40.50.2300:FF:000021">
    <property type="entry name" value="Two-component system response regulator KdpE"/>
    <property type="match status" value="1"/>
</dbReference>
<dbReference type="AlphaFoldDB" id="A0A290QGE6"/>
<evidence type="ECO:0000256" key="5">
    <source>
        <dbReference type="ARBA" id="ARBA00023015"/>
    </source>
</evidence>
<organism evidence="12 13">
    <name type="scientific">Nibricoccus aquaticus</name>
    <dbReference type="NCBI Taxonomy" id="2576891"/>
    <lineage>
        <taxon>Bacteria</taxon>
        <taxon>Pseudomonadati</taxon>
        <taxon>Verrucomicrobiota</taxon>
        <taxon>Opitutia</taxon>
        <taxon>Opitutales</taxon>
        <taxon>Opitutaceae</taxon>
        <taxon>Nibricoccus</taxon>
    </lineage>
</organism>
<dbReference type="Proteomes" id="UP000217265">
    <property type="component" value="Chromosome"/>
</dbReference>
<dbReference type="KEGG" id="vbh:CMV30_16050"/>
<dbReference type="Gene3D" id="6.10.250.690">
    <property type="match status" value="1"/>
</dbReference>
<evidence type="ECO:0000256" key="6">
    <source>
        <dbReference type="ARBA" id="ARBA00023125"/>
    </source>
</evidence>
<dbReference type="InterPro" id="IPR011006">
    <property type="entry name" value="CheY-like_superfamily"/>
</dbReference>
<evidence type="ECO:0000256" key="1">
    <source>
        <dbReference type="ARBA" id="ARBA00004496"/>
    </source>
</evidence>
<evidence type="ECO:0000256" key="3">
    <source>
        <dbReference type="ARBA" id="ARBA00022553"/>
    </source>
</evidence>
<evidence type="ECO:0000256" key="2">
    <source>
        <dbReference type="ARBA" id="ARBA00022490"/>
    </source>
</evidence>
<protein>
    <submittedName>
        <fullName evidence="12">DNA-binding response regulator</fullName>
    </submittedName>
</protein>
<dbReference type="InterPro" id="IPR001789">
    <property type="entry name" value="Sig_transdc_resp-reg_receiver"/>
</dbReference>
<comment type="subcellular location">
    <subcellularLocation>
        <location evidence="1">Cytoplasm</location>
    </subcellularLocation>
</comment>
<gene>
    <name evidence="12" type="ORF">CMV30_16050</name>
</gene>
<keyword evidence="3 8" id="KW-0597">Phosphoprotein</keyword>
<dbReference type="GO" id="GO:0045893">
    <property type="term" value="P:positive regulation of DNA-templated transcription"/>
    <property type="evidence" value="ECO:0007669"/>
    <property type="project" value="UniProtKB-ARBA"/>
</dbReference>
<keyword evidence="4" id="KW-0902">Two-component regulatory system</keyword>
<dbReference type="EMBL" id="CP023344">
    <property type="protein sequence ID" value="ATC65336.1"/>
    <property type="molecule type" value="Genomic_DNA"/>
</dbReference>
<accession>A0A290QGE6</accession>
<dbReference type="GO" id="GO:0032993">
    <property type="term" value="C:protein-DNA complex"/>
    <property type="evidence" value="ECO:0007669"/>
    <property type="project" value="TreeGrafter"/>
</dbReference>
<dbReference type="PANTHER" id="PTHR48111:SF50">
    <property type="entry name" value="KDP OPERON TRANSCRIPTIONAL REGULATORY PROTEIN KDPE"/>
    <property type="match status" value="1"/>
</dbReference>
<dbReference type="PROSITE" id="PS50110">
    <property type="entry name" value="RESPONSE_REGULATORY"/>
    <property type="match status" value="1"/>
</dbReference>
<dbReference type="InterPro" id="IPR001867">
    <property type="entry name" value="OmpR/PhoB-type_DNA-bd"/>
</dbReference>
<dbReference type="InterPro" id="IPR036388">
    <property type="entry name" value="WH-like_DNA-bd_sf"/>
</dbReference>
<reference evidence="12 13" key="1">
    <citation type="submission" date="2017-09" db="EMBL/GenBank/DDBJ databases">
        <title>Complete genome sequence of Verrucomicrobial strain HZ-65, isolated from freshwater.</title>
        <authorList>
            <person name="Choi A."/>
        </authorList>
    </citation>
    <scope>NUCLEOTIDE SEQUENCE [LARGE SCALE GENOMIC DNA]</scope>
    <source>
        <strain evidence="12 13">HZ-65</strain>
    </source>
</reference>
<dbReference type="CDD" id="cd00383">
    <property type="entry name" value="trans_reg_C"/>
    <property type="match status" value="1"/>
</dbReference>
<evidence type="ECO:0000313" key="12">
    <source>
        <dbReference type="EMBL" id="ATC65336.1"/>
    </source>
</evidence>
<dbReference type="GO" id="GO:0005829">
    <property type="term" value="C:cytosol"/>
    <property type="evidence" value="ECO:0007669"/>
    <property type="project" value="TreeGrafter"/>
</dbReference>
<dbReference type="PROSITE" id="PS51755">
    <property type="entry name" value="OMPR_PHOB"/>
    <property type="match status" value="1"/>
</dbReference>
<dbReference type="CDD" id="cd17620">
    <property type="entry name" value="REC_OmpR_KdpE-like"/>
    <property type="match status" value="1"/>
</dbReference>
<dbReference type="InterPro" id="IPR039420">
    <property type="entry name" value="WalR-like"/>
</dbReference>
<dbReference type="SMART" id="SM00862">
    <property type="entry name" value="Trans_reg_C"/>
    <property type="match status" value="1"/>
</dbReference>
<keyword evidence="5" id="KW-0805">Transcription regulation</keyword>
<dbReference type="FunFam" id="1.10.10.10:FF:000210">
    <property type="entry name" value="Winged-helix transcriptional response regulator KdpE"/>
    <property type="match status" value="1"/>
</dbReference>
<evidence type="ECO:0000313" key="13">
    <source>
        <dbReference type="Proteomes" id="UP000217265"/>
    </source>
</evidence>
<keyword evidence="2" id="KW-0963">Cytoplasm</keyword>
<name>A0A290QGE6_9BACT</name>
<proteinExistence type="predicted"/>
<feature type="DNA-binding region" description="OmpR/PhoB-type" evidence="9">
    <location>
        <begin position="130"/>
        <end position="229"/>
    </location>
</feature>
<dbReference type="Gene3D" id="3.40.50.2300">
    <property type="match status" value="1"/>
</dbReference>
<dbReference type="GO" id="GO:0000156">
    <property type="term" value="F:phosphorelay response regulator activity"/>
    <property type="evidence" value="ECO:0007669"/>
    <property type="project" value="TreeGrafter"/>
</dbReference>
<evidence type="ECO:0000256" key="4">
    <source>
        <dbReference type="ARBA" id="ARBA00023012"/>
    </source>
</evidence>
<dbReference type="SUPFAM" id="SSF52172">
    <property type="entry name" value="CheY-like"/>
    <property type="match status" value="1"/>
</dbReference>